<feature type="region of interest" description="Disordered" evidence="1">
    <location>
        <begin position="1"/>
        <end position="29"/>
    </location>
</feature>
<reference evidence="2 3" key="1">
    <citation type="submission" date="2011-01" db="EMBL/GenBank/DDBJ databases">
        <authorList>
            <person name="Muzny D."/>
            <person name="Qin X."/>
            <person name="Deng J."/>
            <person name="Jiang H."/>
            <person name="Liu Y."/>
            <person name="Qu J."/>
            <person name="Song X.-Z."/>
            <person name="Zhang L."/>
            <person name="Thornton R."/>
            <person name="Coyle M."/>
            <person name="Francisco L."/>
            <person name="Jackson L."/>
            <person name="Javaid M."/>
            <person name="Korchina V."/>
            <person name="Kovar C."/>
            <person name="Mata R."/>
            <person name="Mathew T."/>
            <person name="Ngo R."/>
            <person name="Nguyen L."/>
            <person name="Nguyen N."/>
            <person name="Okwuonu G."/>
            <person name="Ongeri F."/>
            <person name="Pham C."/>
            <person name="Simmons D."/>
            <person name="Wilczek-Boney K."/>
            <person name="Hale W."/>
            <person name="Jakkamsetti A."/>
            <person name="Pham P."/>
            <person name="Ruth R."/>
            <person name="San Lucas F."/>
            <person name="Warren J."/>
            <person name="Zhang J."/>
            <person name="Zhao Z."/>
            <person name="Zhou C."/>
            <person name="Zhu D."/>
            <person name="Lee S."/>
            <person name="Bess C."/>
            <person name="Blankenburg K."/>
            <person name="Forbes L."/>
            <person name="Fu Q."/>
            <person name="Gubbala S."/>
            <person name="Hirani K."/>
            <person name="Jayaseelan J.C."/>
            <person name="Lara F."/>
            <person name="Munidasa M."/>
            <person name="Palculict T."/>
            <person name="Patil S."/>
            <person name="Pu L.-L."/>
            <person name="Saada N."/>
            <person name="Tang L."/>
            <person name="Weissenberger G."/>
            <person name="Zhu Y."/>
            <person name="Hemphill L."/>
            <person name="Shang Y."/>
            <person name="Youmans B."/>
            <person name="Ayvaz T."/>
            <person name="Ross M."/>
            <person name="Santibanez J."/>
            <person name="Aqrawi P."/>
            <person name="Gross S."/>
            <person name="Joshi V."/>
            <person name="Fowler G."/>
            <person name="Nazareth L."/>
            <person name="Reid J."/>
            <person name="Worley K."/>
            <person name="Petrosino J."/>
            <person name="Highlander S."/>
            <person name="Gibbs R."/>
        </authorList>
    </citation>
    <scope>NUCLEOTIDE SEQUENCE [LARGE SCALE GENOMIC DNA]</scope>
    <source>
        <strain evidence="2 3">ATCC 33394</strain>
    </source>
</reference>
<keyword evidence="3" id="KW-1185">Reference proteome</keyword>
<accession>F0EYP0</accession>
<sequence>MHQSERSHGTQLKAHHFNRITRTHKKQPAPYFSKCRLLLR</sequence>
<dbReference type="EMBL" id="AEWV01000015">
    <property type="protein sequence ID" value="EGC17648.1"/>
    <property type="molecule type" value="Genomic_DNA"/>
</dbReference>
<evidence type="ECO:0000256" key="1">
    <source>
        <dbReference type="SAM" id="MobiDB-lite"/>
    </source>
</evidence>
<evidence type="ECO:0000313" key="2">
    <source>
        <dbReference type="EMBL" id="EGC17648.1"/>
    </source>
</evidence>
<protein>
    <submittedName>
        <fullName evidence="2">Uncharacterized protein</fullName>
    </submittedName>
</protein>
<dbReference type="AlphaFoldDB" id="F0EYP0"/>
<organism evidence="2 3">
    <name type="scientific">Kingella denitrificans ATCC 33394</name>
    <dbReference type="NCBI Taxonomy" id="888741"/>
    <lineage>
        <taxon>Bacteria</taxon>
        <taxon>Pseudomonadati</taxon>
        <taxon>Pseudomonadota</taxon>
        <taxon>Betaproteobacteria</taxon>
        <taxon>Neisseriales</taxon>
        <taxon>Neisseriaceae</taxon>
        <taxon>Kingella</taxon>
    </lineage>
</organism>
<name>F0EYP0_9NEIS</name>
<feature type="compositionally biased region" description="Basic residues" evidence="1">
    <location>
        <begin position="13"/>
        <end position="27"/>
    </location>
</feature>
<proteinExistence type="predicted"/>
<dbReference type="HOGENOM" id="CLU_3290963_0_0_4"/>
<evidence type="ECO:0000313" key="3">
    <source>
        <dbReference type="Proteomes" id="UP000004088"/>
    </source>
</evidence>
<comment type="caution">
    <text evidence="2">The sequence shown here is derived from an EMBL/GenBank/DDBJ whole genome shotgun (WGS) entry which is preliminary data.</text>
</comment>
<gene>
    <name evidence="2" type="ORF">HMPREF9098_0974</name>
</gene>
<dbReference type="Proteomes" id="UP000004088">
    <property type="component" value="Unassembled WGS sequence"/>
</dbReference>